<reference evidence="1" key="2">
    <citation type="journal article" date="2015" name="Data Brief">
        <title>Shoot transcriptome of the giant reed, Arundo donax.</title>
        <authorList>
            <person name="Barrero R.A."/>
            <person name="Guerrero F.D."/>
            <person name="Moolhuijzen P."/>
            <person name="Goolsby J.A."/>
            <person name="Tidwell J."/>
            <person name="Bellgard S.E."/>
            <person name="Bellgard M.I."/>
        </authorList>
    </citation>
    <scope>NUCLEOTIDE SEQUENCE</scope>
    <source>
        <tissue evidence="1">Shoot tissue taken approximately 20 cm above the soil surface</tissue>
    </source>
</reference>
<name>A0A0A9FNR3_ARUDO</name>
<protein>
    <submittedName>
        <fullName evidence="1">Uncharacterized protein</fullName>
    </submittedName>
</protein>
<sequence>MKSSSFNVCSPNKAFTERLSN</sequence>
<dbReference type="AlphaFoldDB" id="A0A0A9FNR3"/>
<accession>A0A0A9FNR3</accession>
<reference evidence="1" key="1">
    <citation type="submission" date="2014-09" db="EMBL/GenBank/DDBJ databases">
        <authorList>
            <person name="Magalhaes I.L.F."/>
            <person name="Oliveira U."/>
            <person name="Santos F.R."/>
            <person name="Vidigal T.H.D.A."/>
            <person name="Brescovit A.D."/>
            <person name="Santos A.J."/>
        </authorList>
    </citation>
    <scope>NUCLEOTIDE SEQUENCE</scope>
    <source>
        <tissue evidence="1">Shoot tissue taken approximately 20 cm above the soil surface</tissue>
    </source>
</reference>
<evidence type="ECO:0000313" key="1">
    <source>
        <dbReference type="EMBL" id="JAE13932.1"/>
    </source>
</evidence>
<organism evidence="1">
    <name type="scientific">Arundo donax</name>
    <name type="common">Giant reed</name>
    <name type="synonym">Donax arundinaceus</name>
    <dbReference type="NCBI Taxonomy" id="35708"/>
    <lineage>
        <taxon>Eukaryota</taxon>
        <taxon>Viridiplantae</taxon>
        <taxon>Streptophyta</taxon>
        <taxon>Embryophyta</taxon>
        <taxon>Tracheophyta</taxon>
        <taxon>Spermatophyta</taxon>
        <taxon>Magnoliopsida</taxon>
        <taxon>Liliopsida</taxon>
        <taxon>Poales</taxon>
        <taxon>Poaceae</taxon>
        <taxon>PACMAD clade</taxon>
        <taxon>Arundinoideae</taxon>
        <taxon>Arundineae</taxon>
        <taxon>Arundo</taxon>
    </lineage>
</organism>
<proteinExistence type="predicted"/>
<dbReference type="EMBL" id="GBRH01183964">
    <property type="protein sequence ID" value="JAE13932.1"/>
    <property type="molecule type" value="Transcribed_RNA"/>
</dbReference>